<accession>A0A6H2U2U2</accession>
<geneLocation type="mitochondrion" evidence="18"/>
<evidence type="ECO:0000256" key="3">
    <source>
        <dbReference type="ARBA" id="ARBA00012944"/>
    </source>
</evidence>
<evidence type="ECO:0000256" key="4">
    <source>
        <dbReference type="ARBA" id="ARBA00021006"/>
    </source>
</evidence>
<feature type="transmembrane region" description="Helical" evidence="16">
    <location>
        <begin position="271"/>
        <end position="289"/>
    </location>
</feature>
<dbReference type="GO" id="GO:0031966">
    <property type="term" value="C:mitochondrial membrane"/>
    <property type="evidence" value="ECO:0007669"/>
    <property type="project" value="UniProtKB-SubCell"/>
</dbReference>
<evidence type="ECO:0000256" key="11">
    <source>
        <dbReference type="ARBA" id="ARBA00023027"/>
    </source>
</evidence>
<keyword evidence="7 16" id="KW-0812">Transmembrane</keyword>
<proteinExistence type="inferred from homology"/>
<dbReference type="AlphaFoldDB" id="A0A6H2U2U2"/>
<dbReference type="InterPro" id="IPR003918">
    <property type="entry name" value="NADH_UbQ_OxRdtase"/>
</dbReference>
<dbReference type="GO" id="GO:0003954">
    <property type="term" value="F:NADH dehydrogenase activity"/>
    <property type="evidence" value="ECO:0007669"/>
    <property type="project" value="TreeGrafter"/>
</dbReference>
<feature type="transmembrane region" description="Helical" evidence="16">
    <location>
        <begin position="105"/>
        <end position="126"/>
    </location>
</feature>
<evidence type="ECO:0000256" key="6">
    <source>
        <dbReference type="ARBA" id="ARBA00022660"/>
    </source>
</evidence>
<evidence type="ECO:0000256" key="14">
    <source>
        <dbReference type="ARBA" id="ARBA00023136"/>
    </source>
</evidence>
<keyword evidence="9 16" id="KW-0249">Electron transport</keyword>
<dbReference type="InterPro" id="IPR001750">
    <property type="entry name" value="ND/Mrp_TM"/>
</dbReference>
<feature type="domain" description="NADH:quinone oxidoreductase/Mrp antiporter transmembrane" evidence="17">
    <location>
        <begin position="103"/>
        <end position="380"/>
    </location>
</feature>
<keyword evidence="11 16" id="KW-0520">NAD</keyword>
<keyword evidence="14 16" id="KW-0472">Membrane</keyword>
<comment type="catalytic activity">
    <reaction evidence="15 16">
        <text>a ubiquinone + NADH + 5 H(+)(in) = a ubiquinol + NAD(+) + 4 H(+)(out)</text>
        <dbReference type="Rhea" id="RHEA:29091"/>
        <dbReference type="Rhea" id="RHEA-COMP:9565"/>
        <dbReference type="Rhea" id="RHEA-COMP:9566"/>
        <dbReference type="ChEBI" id="CHEBI:15378"/>
        <dbReference type="ChEBI" id="CHEBI:16389"/>
        <dbReference type="ChEBI" id="CHEBI:17976"/>
        <dbReference type="ChEBI" id="CHEBI:57540"/>
        <dbReference type="ChEBI" id="CHEBI:57945"/>
        <dbReference type="EC" id="7.1.1.2"/>
    </reaction>
</comment>
<keyword evidence="10 16" id="KW-1133">Transmembrane helix</keyword>
<dbReference type="PRINTS" id="PR01437">
    <property type="entry name" value="NUOXDRDTASE4"/>
</dbReference>
<name>A0A6H2U2U2_9BIVA</name>
<dbReference type="PANTHER" id="PTHR43507">
    <property type="entry name" value="NADH-UBIQUINONE OXIDOREDUCTASE CHAIN 4"/>
    <property type="match status" value="1"/>
</dbReference>
<evidence type="ECO:0000256" key="1">
    <source>
        <dbReference type="ARBA" id="ARBA00004225"/>
    </source>
</evidence>
<feature type="transmembrane region" description="Helical" evidence="16">
    <location>
        <begin position="80"/>
        <end position="99"/>
    </location>
</feature>
<feature type="transmembrane region" description="Helical" evidence="16">
    <location>
        <begin position="295"/>
        <end position="315"/>
    </location>
</feature>
<comment type="function">
    <text evidence="16">Core subunit of the mitochondrial membrane respiratory chain NADH dehydrogenase (Complex I) which catalyzes electron transfer from NADH through the respiratory chain, using ubiquinone as an electron acceptor. Essential for the catalytic activity and assembly of complex I.</text>
</comment>
<dbReference type="GO" id="GO:0048039">
    <property type="term" value="F:ubiquinone binding"/>
    <property type="evidence" value="ECO:0007669"/>
    <property type="project" value="TreeGrafter"/>
</dbReference>
<feature type="transmembrane region" description="Helical" evidence="16">
    <location>
        <begin position="179"/>
        <end position="202"/>
    </location>
</feature>
<dbReference type="Pfam" id="PF00361">
    <property type="entry name" value="Proton_antipo_M"/>
    <property type="match status" value="1"/>
</dbReference>
<keyword evidence="12 16" id="KW-0830">Ubiquinone</keyword>
<keyword evidence="5 16" id="KW-0813">Transport</keyword>
<comment type="subcellular location">
    <subcellularLocation>
        <location evidence="1 16">Mitochondrion membrane</location>
        <topology evidence="1 16">Multi-pass membrane protein</topology>
    </subcellularLocation>
</comment>
<keyword evidence="13 16" id="KW-0496">Mitochondrion</keyword>
<dbReference type="GO" id="GO:0008137">
    <property type="term" value="F:NADH dehydrogenase (ubiquinone) activity"/>
    <property type="evidence" value="ECO:0007669"/>
    <property type="project" value="UniProtKB-UniRule"/>
</dbReference>
<evidence type="ECO:0000259" key="17">
    <source>
        <dbReference type="Pfam" id="PF00361"/>
    </source>
</evidence>
<dbReference type="EMBL" id="MN528027">
    <property type="protein sequence ID" value="QID02657.1"/>
    <property type="molecule type" value="Genomic_DNA"/>
</dbReference>
<organism evidence="18">
    <name type="scientific">Scrobicularia plana</name>
    <dbReference type="NCBI Taxonomy" id="665965"/>
    <lineage>
        <taxon>Eukaryota</taxon>
        <taxon>Metazoa</taxon>
        <taxon>Spiralia</taxon>
        <taxon>Lophotrochozoa</taxon>
        <taxon>Mollusca</taxon>
        <taxon>Bivalvia</taxon>
        <taxon>Autobranchia</taxon>
        <taxon>Heteroconchia</taxon>
        <taxon>Euheterodonta</taxon>
        <taxon>Imparidentia</taxon>
        <taxon>Neoheterodontei</taxon>
        <taxon>Cardiida</taxon>
        <taxon>Tellinoidea</taxon>
        <taxon>Scrobiculariidae</taxon>
        <taxon>Scrobicularia</taxon>
    </lineage>
</organism>
<protein>
    <recommendedName>
        <fullName evidence="4 16">NADH-ubiquinone oxidoreductase chain 4</fullName>
        <ecNumber evidence="3 16">7.1.1.2</ecNumber>
    </recommendedName>
</protein>
<gene>
    <name evidence="18" type="primary">ND4</name>
</gene>
<dbReference type="PANTHER" id="PTHR43507:SF20">
    <property type="entry name" value="NADH-UBIQUINONE OXIDOREDUCTASE CHAIN 4"/>
    <property type="match status" value="1"/>
</dbReference>
<feature type="transmembrane region" description="Helical" evidence="16">
    <location>
        <begin position="47"/>
        <end position="68"/>
    </location>
</feature>
<feature type="transmembrane region" description="Helical" evidence="16">
    <location>
        <begin position="214"/>
        <end position="239"/>
    </location>
</feature>
<evidence type="ECO:0000256" key="16">
    <source>
        <dbReference type="RuleBase" id="RU003297"/>
    </source>
</evidence>
<comment type="similarity">
    <text evidence="2 16">Belongs to the complex I subunit 4 family.</text>
</comment>
<feature type="transmembrane region" description="Helical" evidence="16">
    <location>
        <begin position="7"/>
        <end position="27"/>
    </location>
</feature>
<evidence type="ECO:0000256" key="13">
    <source>
        <dbReference type="ARBA" id="ARBA00023128"/>
    </source>
</evidence>
<keyword evidence="8" id="KW-1278">Translocase</keyword>
<evidence type="ECO:0000256" key="5">
    <source>
        <dbReference type="ARBA" id="ARBA00022448"/>
    </source>
</evidence>
<evidence type="ECO:0000256" key="10">
    <source>
        <dbReference type="ARBA" id="ARBA00022989"/>
    </source>
</evidence>
<feature type="transmembrane region" description="Helical" evidence="16">
    <location>
        <begin position="138"/>
        <end position="159"/>
    </location>
</feature>
<evidence type="ECO:0000256" key="12">
    <source>
        <dbReference type="ARBA" id="ARBA00023075"/>
    </source>
</evidence>
<evidence type="ECO:0000256" key="2">
    <source>
        <dbReference type="ARBA" id="ARBA00009025"/>
    </source>
</evidence>
<feature type="transmembrane region" description="Helical" evidence="16">
    <location>
        <begin position="378"/>
        <end position="400"/>
    </location>
</feature>
<dbReference type="GO" id="GO:0015990">
    <property type="term" value="P:electron transport coupled proton transport"/>
    <property type="evidence" value="ECO:0007669"/>
    <property type="project" value="TreeGrafter"/>
</dbReference>
<dbReference type="GO" id="GO:0042773">
    <property type="term" value="P:ATP synthesis coupled electron transport"/>
    <property type="evidence" value="ECO:0007669"/>
    <property type="project" value="InterPro"/>
</dbReference>
<reference evidence="18" key="1">
    <citation type="submission" date="2019-09" db="EMBL/GenBank/DDBJ databases">
        <title>Unorthodox features in two venerid bivalves with doubly uniparental inheritance of mitochondria.</title>
        <authorList>
            <person name="Capt C."/>
            <person name="Bouvet K."/>
            <person name="Guerra D."/>
            <person name="Robicheau B.M."/>
            <person name="Stewart D.T."/>
            <person name="Pante E."/>
            <person name="Breton S."/>
        </authorList>
    </citation>
    <scope>NUCLEOTIDE SEQUENCE</scope>
</reference>
<feature type="transmembrane region" description="Helical" evidence="16">
    <location>
        <begin position="327"/>
        <end position="348"/>
    </location>
</feature>
<evidence type="ECO:0000313" key="18">
    <source>
        <dbReference type="EMBL" id="QID02657.1"/>
    </source>
</evidence>
<evidence type="ECO:0000256" key="9">
    <source>
        <dbReference type="ARBA" id="ARBA00022982"/>
    </source>
</evidence>
<evidence type="ECO:0000256" key="8">
    <source>
        <dbReference type="ARBA" id="ARBA00022967"/>
    </source>
</evidence>
<feature type="transmembrane region" description="Helical" evidence="16">
    <location>
        <begin position="421"/>
        <end position="443"/>
    </location>
</feature>
<sequence>MLTVVGLFVSNFSLVSTLVTMLLWLLIKFVGCFALESETMVLLSEAWGVDLLSVSLLSLTVVVMLLSVVSDKTLYFGGELVLRPTLWVSLGGFSCFWLFMSVKWVSFFFFFESSMVPMILLILSSGSQPERLQASLQMLTYTFCACIPMLAMICVIILGKGTDHMVLVSMCSKGEVWGQTSWVFLLMGMMVKMPIFLVHGWLPKAHVEAPMSGSMMLAGVFLKTSVYGICRLCLCFGCIPIKMSLALASVSLWGSVVTSLVCLSCADIKRIIAYSSVAHMGIITSSLVMGTSLSWAGSVCVSLAHGICSPCLFMISGFVSNLSGSRSILICKGVLSGVPLMNLVWFIYNCFNLGAPPGSGFFGEYACYCGVLSLMSAYLIPMLIYLLTLGGSFSVMLYAITAHGPKSDLVSTWSAPPTREMACAVVGSCILMMSSLCLDMVLIG</sequence>
<dbReference type="EC" id="7.1.1.2" evidence="3 16"/>
<feature type="transmembrane region" description="Helical" evidence="16">
    <location>
        <begin position="245"/>
        <end position="264"/>
    </location>
</feature>
<evidence type="ECO:0000256" key="15">
    <source>
        <dbReference type="ARBA" id="ARBA00049551"/>
    </source>
</evidence>
<evidence type="ECO:0000256" key="7">
    <source>
        <dbReference type="ARBA" id="ARBA00022692"/>
    </source>
</evidence>
<keyword evidence="6 16" id="KW-0679">Respiratory chain</keyword>